<evidence type="ECO:0000256" key="7">
    <source>
        <dbReference type="ARBA" id="ARBA00023203"/>
    </source>
</evidence>
<comment type="similarity">
    <text evidence="2">Belongs to the villin/gelsolin family.</text>
</comment>
<dbReference type="InterPro" id="IPR003128">
    <property type="entry name" value="Villin_headpiece"/>
</dbReference>
<keyword evidence="8" id="KW-0206">Cytoskeleton</keyword>
<dbReference type="Gene3D" id="1.10.950.10">
    <property type="entry name" value="Villin headpiece domain"/>
    <property type="match status" value="1"/>
</dbReference>
<dbReference type="PROSITE" id="PS51089">
    <property type="entry name" value="HP"/>
    <property type="match status" value="1"/>
</dbReference>
<dbReference type="SUPFAM" id="SSF55753">
    <property type="entry name" value="Actin depolymerizing proteins"/>
    <property type="match status" value="9"/>
</dbReference>
<feature type="region of interest" description="Disordered" evidence="9">
    <location>
        <begin position="793"/>
        <end position="819"/>
    </location>
</feature>
<evidence type="ECO:0000256" key="5">
    <source>
        <dbReference type="ARBA" id="ARBA00022737"/>
    </source>
</evidence>
<dbReference type="SMART" id="SM00153">
    <property type="entry name" value="VHP"/>
    <property type="match status" value="1"/>
</dbReference>
<evidence type="ECO:0000256" key="9">
    <source>
        <dbReference type="SAM" id="MobiDB-lite"/>
    </source>
</evidence>
<sequence length="1330" mass="145344">MSNSTKDLEPAFQGAGQRVGTEIWRIENFQPVPLPKSNYGKFYMGDSYIVLQTPPGKGGACLYHIHFWLGKDTSQDEAGTAAIKTVELDAVLGGRAVQHRELQGHESDKFLSYFKPCIIPLEGGVASGFKKPEEEVFETRLYVCKGKRVVRLKQVPFSRSSLNHDDVFVLDTKDKIFQFNGANSNIQERAKALEVIHFLKDKYHKGMCDVAIVDDGKLQTESDSGEFWVIFGGFAPIGKKIASEDDIIPEKTPPKLYSITDGQVNPVDGELSKSMLENNKCYLLDCGAEVFVWVGRVTQVEDRKVASQAAEEFISSQNRPKSTRVTRIIQCYETHSFKSNFDSWPSVSAPSTGEDGRGKVAALLKQQGVGVKGMTKGVPVNEEVPPLLEGGGKIEVWCINGSAKTPVPKEDVGKFFSGDCYIILYTYHSGDKKEDYYLCCWIGKDSIEGRIFQGKEPPQFIAIFQPLVFLKGGMSSGYKNYIADKGLNDETYTTDCVALIRISGTSLHNNKTVQVDAVATSLNSSECFLLQSGSSMFTWHGNQSTFEQQQLALKIAELLKPGVAVKHAKEGTENSSFWFALGGKQSYTSKKVSQEIVRDPRLFTYSFNKAGSISIRKFEVEEVYNFSQDDLLTEDILILDTHAEVFVWVGQSVDSKEKQSAFEIGQKYIGVAASLDGLSPYVPLYKVMEGNEPCIFTSYFSWDPVKATALGNSFQKKAMLLFGVGHAAANQDKSNGSNQGGPTQRASALAALSSAFSPSSGTKSSTTPRPSGMNQGSQRAAAVAALSQVLTAEKKRSPEASPVRSARSPPPEASPSGNGIIMEDQKMAAHLATSMFNSLKGRPIQGRIFQGKEPPQFIAIFQPLVFLKGGMSSGYKNYIADKGLNDETYTTDCVALIRISGTSLHNNKTVQVDAVATSLNSSECFLLQSGSSMFTWHGNQSTFEQQQLALKIAELLKPGVAVKHAKEGTENSSFWFALGGKQSYTSKKVSQEIVRDPRLFTYSFNKAGSISIRKFEVEEVYNFSQDDLLTEDILILDTHAEVFVWVGQSVDSKEKQSAFEIGQKYIGVAASLDGLSPYVPLYKVMEGNEPCIFTSYFSWDPVKATALGNSFQKKAMLLFGVGHAAANQDKSNGSNQGGPTQRASALAALSSAFSPSSGTKSSTTPRPSGMNQGSQRAAAVAALSQVLTAEKKRSPEASPVRSARSPPPEASPSAGTKSENVLSEVEDSTEGGEIKEAEVAESVLDSNGNDSGSKQEAEKDANGSETSQSTFSYEQLRAHSDDPVTAIDFKRREAYLSDEEFQAVLGMKKEAFYKLPKWKQDMQKRKFDLF</sequence>
<name>A0A2R6Q4J9_ACTCC</name>
<dbReference type="EMBL" id="NKQK01000020">
    <property type="protein sequence ID" value="PSS01802.1"/>
    <property type="molecule type" value="Genomic_DNA"/>
</dbReference>
<comment type="caution">
    <text evidence="11">The sequence shown here is derived from an EMBL/GenBank/DDBJ whole genome shotgun (WGS) entry which is preliminary data.</text>
</comment>
<feature type="compositionally biased region" description="Polar residues" evidence="9">
    <location>
        <begin position="1263"/>
        <end position="1273"/>
    </location>
</feature>
<dbReference type="SMART" id="SM00262">
    <property type="entry name" value="GEL"/>
    <property type="match status" value="8"/>
</dbReference>
<keyword evidence="3" id="KW-0117">Actin capping</keyword>
<dbReference type="CDD" id="cd11288">
    <property type="entry name" value="gelsolin_S5_like"/>
    <property type="match status" value="2"/>
</dbReference>
<dbReference type="GO" id="GO:0007015">
    <property type="term" value="P:actin filament organization"/>
    <property type="evidence" value="ECO:0007669"/>
    <property type="project" value="UniProtKB-ARBA"/>
</dbReference>
<dbReference type="Gene3D" id="3.40.20.10">
    <property type="entry name" value="Severin"/>
    <property type="match status" value="9"/>
</dbReference>
<dbReference type="CDD" id="cd11291">
    <property type="entry name" value="gelsolin_S6_like"/>
    <property type="match status" value="2"/>
</dbReference>
<organism evidence="11 12">
    <name type="scientific">Actinidia chinensis var. chinensis</name>
    <name type="common">Chinese soft-hair kiwi</name>
    <dbReference type="NCBI Taxonomy" id="1590841"/>
    <lineage>
        <taxon>Eukaryota</taxon>
        <taxon>Viridiplantae</taxon>
        <taxon>Streptophyta</taxon>
        <taxon>Embryophyta</taxon>
        <taxon>Tracheophyta</taxon>
        <taxon>Spermatophyta</taxon>
        <taxon>Magnoliopsida</taxon>
        <taxon>eudicotyledons</taxon>
        <taxon>Gunneridae</taxon>
        <taxon>Pentapetalae</taxon>
        <taxon>asterids</taxon>
        <taxon>Ericales</taxon>
        <taxon>Actinidiaceae</taxon>
        <taxon>Actinidia</taxon>
    </lineage>
</organism>
<dbReference type="InterPro" id="IPR007123">
    <property type="entry name" value="Gelsolin-like_dom"/>
</dbReference>
<feature type="compositionally biased region" description="Low complexity" evidence="9">
    <location>
        <begin position="753"/>
        <end position="771"/>
    </location>
</feature>
<dbReference type="Proteomes" id="UP000241394">
    <property type="component" value="Chromosome LG20"/>
</dbReference>
<dbReference type="InterPro" id="IPR029006">
    <property type="entry name" value="ADF-H/Gelsolin-like_dom_sf"/>
</dbReference>
<dbReference type="GO" id="GO:0005856">
    <property type="term" value="C:cytoskeleton"/>
    <property type="evidence" value="ECO:0007669"/>
    <property type="project" value="UniProtKB-SubCell"/>
</dbReference>
<keyword evidence="7" id="KW-0009">Actin-binding</keyword>
<dbReference type="CDD" id="cd11289">
    <property type="entry name" value="gelsolin_S2_like"/>
    <property type="match status" value="1"/>
</dbReference>
<evidence type="ECO:0000256" key="6">
    <source>
        <dbReference type="ARBA" id="ARBA00022837"/>
    </source>
</evidence>
<evidence type="ECO:0000313" key="11">
    <source>
        <dbReference type="EMBL" id="PSS01802.1"/>
    </source>
</evidence>
<dbReference type="OMA" id="CIFTSYF"/>
<dbReference type="GO" id="GO:0051693">
    <property type="term" value="P:actin filament capping"/>
    <property type="evidence" value="ECO:0007669"/>
    <property type="project" value="UniProtKB-KW"/>
</dbReference>
<dbReference type="FunCoup" id="A0A2R6Q4J9">
    <property type="interactions" value="3101"/>
</dbReference>
<dbReference type="PRINTS" id="PR00597">
    <property type="entry name" value="GELSOLIN"/>
</dbReference>
<dbReference type="CDD" id="cd11292">
    <property type="entry name" value="gelsolin_S3_like"/>
    <property type="match status" value="1"/>
</dbReference>
<dbReference type="PANTHER" id="PTHR11977">
    <property type="entry name" value="VILLIN"/>
    <property type="match status" value="1"/>
</dbReference>
<feature type="domain" description="HP" evidence="10">
    <location>
        <begin position="1265"/>
        <end position="1330"/>
    </location>
</feature>
<dbReference type="FunFam" id="3.40.20.10:FF:000001">
    <property type="entry name" value="Gelsolin"/>
    <property type="match status" value="2"/>
</dbReference>
<dbReference type="Pfam" id="PF02209">
    <property type="entry name" value="VHP"/>
    <property type="match status" value="1"/>
</dbReference>
<dbReference type="CDD" id="cd11290">
    <property type="entry name" value="gelsolin_S1_like"/>
    <property type="match status" value="1"/>
</dbReference>
<feature type="compositionally biased region" description="Basic and acidic residues" evidence="9">
    <location>
        <begin position="1253"/>
        <end position="1262"/>
    </location>
</feature>
<accession>A0A2R6Q4J9</accession>
<evidence type="ECO:0000259" key="10">
    <source>
        <dbReference type="PROSITE" id="PS51089"/>
    </source>
</evidence>
<dbReference type="GO" id="GO:0051014">
    <property type="term" value="P:actin filament severing"/>
    <property type="evidence" value="ECO:0007669"/>
    <property type="project" value="TreeGrafter"/>
</dbReference>
<dbReference type="InterPro" id="IPR036886">
    <property type="entry name" value="Villin_headpiece_dom_sf"/>
</dbReference>
<comment type="subcellular location">
    <subcellularLocation>
        <location evidence="1">Cytoplasm</location>
        <location evidence="1">Cytoskeleton</location>
    </subcellularLocation>
</comment>
<feature type="region of interest" description="Disordered" evidence="9">
    <location>
        <begin position="1150"/>
        <end position="1284"/>
    </location>
</feature>
<keyword evidence="5" id="KW-0677">Repeat</keyword>
<dbReference type="InParanoid" id="A0A2R6Q4J9"/>
<dbReference type="PANTHER" id="PTHR11977:SF51">
    <property type="entry name" value="PROTEIN FLIGHTLESS-1 HOMOLOG"/>
    <property type="match status" value="1"/>
</dbReference>
<evidence type="ECO:0000313" key="12">
    <source>
        <dbReference type="Proteomes" id="UP000241394"/>
    </source>
</evidence>
<evidence type="ECO:0000256" key="8">
    <source>
        <dbReference type="ARBA" id="ARBA00023212"/>
    </source>
</evidence>
<feature type="region of interest" description="Disordered" evidence="9">
    <location>
        <begin position="753"/>
        <end position="779"/>
    </location>
</feature>
<dbReference type="Gramene" id="PSS01802">
    <property type="protein sequence ID" value="PSS01802"/>
    <property type="gene ID" value="CEY00_Acc23160"/>
</dbReference>
<evidence type="ECO:0000256" key="1">
    <source>
        <dbReference type="ARBA" id="ARBA00004245"/>
    </source>
</evidence>
<protein>
    <submittedName>
        <fullName evidence="11">Villin-3 like</fullName>
    </submittedName>
</protein>
<keyword evidence="6" id="KW-0106">Calcium</keyword>
<evidence type="ECO:0000256" key="4">
    <source>
        <dbReference type="ARBA" id="ARBA00022490"/>
    </source>
</evidence>
<evidence type="ECO:0000256" key="3">
    <source>
        <dbReference type="ARBA" id="ARBA00022467"/>
    </source>
</evidence>
<dbReference type="FunFam" id="3.40.20.10:FF:000002">
    <property type="entry name" value="Gelsolin"/>
    <property type="match status" value="1"/>
</dbReference>
<dbReference type="GO" id="GO:0051015">
    <property type="term" value="F:actin filament binding"/>
    <property type="evidence" value="ECO:0007669"/>
    <property type="project" value="InterPro"/>
</dbReference>
<reference evidence="11 12" key="1">
    <citation type="submission" date="2017-07" db="EMBL/GenBank/DDBJ databases">
        <title>An improved, manually edited Actinidia chinensis var. chinensis (kiwifruit) genome highlights the challenges associated with draft genomes and gene prediction in plants.</title>
        <authorList>
            <person name="Pilkington S."/>
            <person name="Crowhurst R."/>
            <person name="Hilario E."/>
            <person name="Nardozza S."/>
            <person name="Fraser L."/>
            <person name="Peng Y."/>
            <person name="Gunaseelan K."/>
            <person name="Simpson R."/>
            <person name="Tahir J."/>
            <person name="Deroles S."/>
            <person name="Templeton K."/>
            <person name="Luo Z."/>
            <person name="Davy M."/>
            <person name="Cheng C."/>
            <person name="Mcneilage M."/>
            <person name="Scaglione D."/>
            <person name="Liu Y."/>
            <person name="Zhang Q."/>
            <person name="Datson P."/>
            <person name="De Silva N."/>
            <person name="Gardiner S."/>
            <person name="Bassett H."/>
            <person name="Chagne D."/>
            <person name="Mccallum J."/>
            <person name="Dzierzon H."/>
            <person name="Deng C."/>
            <person name="Wang Y.-Y."/>
            <person name="Barron N."/>
            <person name="Manako K."/>
            <person name="Bowen J."/>
            <person name="Foster T."/>
            <person name="Erridge Z."/>
            <person name="Tiffin H."/>
            <person name="Waite C."/>
            <person name="Davies K."/>
            <person name="Grierson E."/>
            <person name="Laing W."/>
            <person name="Kirk R."/>
            <person name="Chen X."/>
            <person name="Wood M."/>
            <person name="Montefiori M."/>
            <person name="Brummell D."/>
            <person name="Schwinn K."/>
            <person name="Catanach A."/>
            <person name="Fullerton C."/>
            <person name="Li D."/>
            <person name="Meiyalaghan S."/>
            <person name="Nieuwenhuizen N."/>
            <person name="Read N."/>
            <person name="Prakash R."/>
            <person name="Hunter D."/>
            <person name="Zhang H."/>
            <person name="Mckenzie M."/>
            <person name="Knabel M."/>
            <person name="Harris A."/>
            <person name="Allan A."/>
            <person name="Chen A."/>
            <person name="Janssen B."/>
            <person name="Plunkett B."/>
            <person name="Dwamena C."/>
            <person name="Voogd C."/>
            <person name="Leif D."/>
            <person name="Lafferty D."/>
            <person name="Souleyre E."/>
            <person name="Varkonyi-Gasic E."/>
            <person name="Gambi F."/>
            <person name="Hanley J."/>
            <person name="Yao J.-L."/>
            <person name="Cheung J."/>
            <person name="David K."/>
            <person name="Warren B."/>
            <person name="Marsh K."/>
            <person name="Snowden K."/>
            <person name="Lin-Wang K."/>
            <person name="Brian L."/>
            <person name="Martinez-Sanchez M."/>
            <person name="Wang M."/>
            <person name="Ileperuma N."/>
            <person name="Macnee N."/>
            <person name="Campin R."/>
            <person name="Mcatee P."/>
            <person name="Drummond R."/>
            <person name="Espley R."/>
            <person name="Ireland H."/>
            <person name="Wu R."/>
            <person name="Atkinson R."/>
            <person name="Karunairetnam S."/>
            <person name="Bulley S."/>
            <person name="Chunkath S."/>
            <person name="Hanley Z."/>
            <person name="Storey R."/>
            <person name="Thrimawithana A."/>
            <person name="Thomson S."/>
            <person name="David C."/>
            <person name="Testolin R."/>
        </authorList>
    </citation>
    <scope>NUCLEOTIDE SEQUENCE [LARGE SCALE GENOMIC DNA]</scope>
    <source>
        <strain evidence="12">cv. Red5</strain>
        <tissue evidence="11">Young leaf</tissue>
    </source>
</reference>
<evidence type="ECO:0000256" key="2">
    <source>
        <dbReference type="ARBA" id="ARBA00008418"/>
    </source>
</evidence>
<dbReference type="FunFam" id="3.40.20.10:FF:000028">
    <property type="entry name" value="Villin-like 1"/>
    <property type="match status" value="1"/>
</dbReference>
<dbReference type="STRING" id="1590841.A0A2R6Q4J9"/>
<dbReference type="FunFam" id="3.40.20.10:FF:000039">
    <property type="entry name" value="Villin-4"/>
    <property type="match status" value="1"/>
</dbReference>
<dbReference type="SUPFAM" id="SSF47050">
    <property type="entry name" value="VHP, Villin headpiece domain"/>
    <property type="match status" value="1"/>
</dbReference>
<dbReference type="InterPro" id="IPR007122">
    <property type="entry name" value="Villin/Gelsolin"/>
</dbReference>
<dbReference type="Pfam" id="PF00626">
    <property type="entry name" value="Gelsolin"/>
    <property type="match status" value="7"/>
</dbReference>
<gene>
    <name evidence="11" type="ORF">CEY00_Acc23160</name>
</gene>
<reference evidence="12" key="2">
    <citation type="journal article" date="2018" name="BMC Genomics">
        <title>A manually annotated Actinidia chinensis var. chinensis (kiwifruit) genome highlights the challenges associated with draft genomes and gene prediction in plants.</title>
        <authorList>
            <person name="Pilkington S.M."/>
            <person name="Crowhurst R."/>
            <person name="Hilario E."/>
            <person name="Nardozza S."/>
            <person name="Fraser L."/>
            <person name="Peng Y."/>
            <person name="Gunaseelan K."/>
            <person name="Simpson R."/>
            <person name="Tahir J."/>
            <person name="Deroles S.C."/>
            <person name="Templeton K."/>
            <person name="Luo Z."/>
            <person name="Davy M."/>
            <person name="Cheng C."/>
            <person name="McNeilage M."/>
            <person name="Scaglione D."/>
            <person name="Liu Y."/>
            <person name="Zhang Q."/>
            <person name="Datson P."/>
            <person name="De Silva N."/>
            <person name="Gardiner S.E."/>
            <person name="Bassett H."/>
            <person name="Chagne D."/>
            <person name="McCallum J."/>
            <person name="Dzierzon H."/>
            <person name="Deng C."/>
            <person name="Wang Y.Y."/>
            <person name="Barron L."/>
            <person name="Manako K."/>
            <person name="Bowen J."/>
            <person name="Foster T.M."/>
            <person name="Erridge Z.A."/>
            <person name="Tiffin H."/>
            <person name="Waite C.N."/>
            <person name="Davies K.M."/>
            <person name="Grierson E.P."/>
            <person name="Laing W.A."/>
            <person name="Kirk R."/>
            <person name="Chen X."/>
            <person name="Wood M."/>
            <person name="Montefiori M."/>
            <person name="Brummell D.A."/>
            <person name="Schwinn K.E."/>
            <person name="Catanach A."/>
            <person name="Fullerton C."/>
            <person name="Li D."/>
            <person name="Meiyalaghan S."/>
            <person name="Nieuwenhuizen N."/>
            <person name="Read N."/>
            <person name="Prakash R."/>
            <person name="Hunter D."/>
            <person name="Zhang H."/>
            <person name="McKenzie M."/>
            <person name="Knabel M."/>
            <person name="Harris A."/>
            <person name="Allan A.C."/>
            <person name="Gleave A."/>
            <person name="Chen A."/>
            <person name="Janssen B.J."/>
            <person name="Plunkett B."/>
            <person name="Ampomah-Dwamena C."/>
            <person name="Voogd C."/>
            <person name="Leif D."/>
            <person name="Lafferty D."/>
            <person name="Souleyre E.J.F."/>
            <person name="Varkonyi-Gasic E."/>
            <person name="Gambi F."/>
            <person name="Hanley J."/>
            <person name="Yao J.L."/>
            <person name="Cheung J."/>
            <person name="David K.M."/>
            <person name="Warren B."/>
            <person name="Marsh K."/>
            <person name="Snowden K.C."/>
            <person name="Lin-Wang K."/>
            <person name="Brian L."/>
            <person name="Martinez-Sanchez M."/>
            <person name="Wang M."/>
            <person name="Ileperuma N."/>
            <person name="Macnee N."/>
            <person name="Campin R."/>
            <person name="McAtee P."/>
            <person name="Drummond R.S.M."/>
            <person name="Espley R.V."/>
            <person name="Ireland H.S."/>
            <person name="Wu R."/>
            <person name="Atkinson R.G."/>
            <person name="Karunairetnam S."/>
            <person name="Bulley S."/>
            <person name="Chunkath S."/>
            <person name="Hanley Z."/>
            <person name="Storey R."/>
            <person name="Thrimawithana A.H."/>
            <person name="Thomson S."/>
            <person name="David C."/>
            <person name="Testolin R."/>
            <person name="Huang H."/>
            <person name="Hellens R.P."/>
            <person name="Schaffer R.J."/>
        </authorList>
    </citation>
    <scope>NUCLEOTIDE SEQUENCE [LARGE SCALE GENOMIC DNA]</scope>
    <source>
        <strain evidence="12">cv. Red5</strain>
    </source>
</reference>
<keyword evidence="12" id="KW-1185">Reference proteome</keyword>
<keyword evidence="4" id="KW-0963">Cytoplasm</keyword>
<proteinExistence type="inferred from homology"/>
<feature type="compositionally biased region" description="Low complexity" evidence="9">
    <location>
        <begin position="1150"/>
        <end position="1168"/>
    </location>
</feature>
<dbReference type="OrthoDB" id="6375767at2759"/>